<gene>
    <name evidence="8" type="primary">AVEN_147911_1</name>
    <name evidence="8" type="ORF">TNCT_134831</name>
</gene>
<feature type="transmembrane region" description="Helical" evidence="7">
    <location>
        <begin position="69"/>
        <end position="91"/>
    </location>
</feature>
<feature type="transmembrane region" description="Helical" evidence="7">
    <location>
        <begin position="97"/>
        <end position="118"/>
    </location>
</feature>
<dbReference type="InterPro" id="IPR013604">
    <property type="entry name" value="7TM_chemorcpt"/>
</dbReference>
<dbReference type="Proteomes" id="UP000887116">
    <property type="component" value="Unassembled WGS sequence"/>
</dbReference>
<evidence type="ECO:0000256" key="3">
    <source>
        <dbReference type="ARBA" id="ARBA00022692"/>
    </source>
</evidence>
<dbReference type="PANTHER" id="PTHR21421:SF29">
    <property type="entry name" value="GUSTATORY RECEPTOR 5A FOR TREHALOSE-RELATED"/>
    <property type="match status" value="1"/>
</dbReference>
<evidence type="ECO:0000256" key="4">
    <source>
        <dbReference type="ARBA" id="ARBA00022989"/>
    </source>
</evidence>
<evidence type="ECO:0000256" key="7">
    <source>
        <dbReference type="SAM" id="Phobius"/>
    </source>
</evidence>
<evidence type="ECO:0000313" key="9">
    <source>
        <dbReference type="Proteomes" id="UP000887116"/>
    </source>
</evidence>
<evidence type="ECO:0000313" key="8">
    <source>
        <dbReference type="EMBL" id="GFQ92657.1"/>
    </source>
</evidence>
<keyword evidence="6" id="KW-0675">Receptor</keyword>
<dbReference type="GO" id="GO:0005886">
    <property type="term" value="C:plasma membrane"/>
    <property type="evidence" value="ECO:0007669"/>
    <property type="project" value="UniProtKB-SubCell"/>
</dbReference>
<evidence type="ECO:0000256" key="6">
    <source>
        <dbReference type="ARBA" id="ARBA00023170"/>
    </source>
</evidence>
<protein>
    <recommendedName>
        <fullName evidence="10">Gustatory receptor</fullName>
    </recommendedName>
</protein>
<evidence type="ECO:0000256" key="1">
    <source>
        <dbReference type="ARBA" id="ARBA00004651"/>
    </source>
</evidence>
<evidence type="ECO:0000256" key="5">
    <source>
        <dbReference type="ARBA" id="ARBA00023136"/>
    </source>
</evidence>
<feature type="transmembrane region" description="Helical" evidence="7">
    <location>
        <begin position="149"/>
        <end position="173"/>
    </location>
</feature>
<dbReference type="GO" id="GO:0038023">
    <property type="term" value="F:signaling receptor activity"/>
    <property type="evidence" value="ECO:0007669"/>
    <property type="project" value="UniProtKB-ARBA"/>
</dbReference>
<keyword evidence="5 7" id="KW-0472">Membrane</keyword>
<comment type="caution">
    <text evidence="8">The sequence shown here is derived from an EMBL/GenBank/DDBJ whole genome shotgun (WGS) entry which is preliminary data.</text>
</comment>
<reference evidence="8" key="1">
    <citation type="submission" date="2020-07" db="EMBL/GenBank/DDBJ databases">
        <title>Multicomponent nature underlies the extraordinary mechanical properties of spider dragline silk.</title>
        <authorList>
            <person name="Kono N."/>
            <person name="Nakamura H."/>
            <person name="Mori M."/>
            <person name="Yoshida Y."/>
            <person name="Ohtoshi R."/>
            <person name="Malay A.D."/>
            <person name="Moran D.A.P."/>
            <person name="Tomita M."/>
            <person name="Numata K."/>
            <person name="Arakawa K."/>
        </authorList>
    </citation>
    <scope>NUCLEOTIDE SEQUENCE</scope>
</reference>
<keyword evidence="2" id="KW-1003">Cell membrane</keyword>
<proteinExistence type="predicted"/>
<sequence length="401" mass="46093">MKQVKQQRNRLNFKTQPVDTEDKLDTIPRCLSGLLCMCGIILRDNQVSATNQPKNKNQKQKSSIKISSLWTRTEFIFFHLYVLFAFVYVVFEYRNYLFYVSEAVDIISFAVIADTLNYRKKSLQEIIKRIQRLPRKTGKVPRCGRFSPINVLLISSILYTALYGLFTFSYHGIGDAEQADSENQDLGTLLKTFLWAVCVLLICGGMSFFICLFVYICLLIDEKLQAIMQSLNITTTPKISTTALFRKQRRMFCSLQKLTSEVNDIFTKIILLWVVKIVLRACLSFYEIIIQASSSDNPHMQETTILDIMYDICHVSIMSMYAGRIVESKNHILDRLVGLCGLNNNQMEHCIKDIHFFVSIVGHSNMAMTVWNIFFLTKGTAITIISGLISYAIIIYQMIVR</sequence>
<organism evidence="8 9">
    <name type="scientific">Trichonephila clavata</name>
    <name type="common">Joro spider</name>
    <name type="synonym">Nephila clavata</name>
    <dbReference type="NCBI Taxonomy" id="2740835"/>
    <lineage>
        <taxon>Eukaryota</taxon>
        <taxon>Metazoa</taxon>
        <taxon>Ecdysozoa</taxon>
        <taxon>Arthropoda</taxon>
        <taxon>Chelicerata</taxon>
        <taxon>Arachnida</taxon>
        <taxon>Araneae</taxon>
        <taxon>Araneomorphae</taxon>
        <taxon>Entelegynae</taxon>
        <taxon>Araneoidea</taxon>
        <taxon>Nephilidae</taxon>
        <taxon>Trichonephila</taxon>
    </lineage>
</organism>
<dbReference type="PANTHER" id="PTHR21421">
    <property type="entry name" value="GUSTATORY RECEPTOR"/>
    <property type="match status" value="1"/>
</dbReference>
<keyword evidence="3 7" id="KW-0812">Transmembrane</keyword>
<feature type="transmembrane region" description="Helical" evidence="7">
    <location>
        <begin position="380"/>
        <end position="399"/>
    </location>
</feature>
<evidence type="ECO:0000256" key="2">
    <source>
        <dbReference type="ARBA" id="ARBA00022475"/>
    </source>
</evidence>
<comment type="subcellular location">
    <subcellularLocation>
        <location evidence="1">Cell membrane</location>
        <topology evidence="1">Multi-pass membrane protein</topology>
    </subcellularLocation>
</comment>
<name>A0A8X6IE00_TRICU</name>
<keyword evidence="9" id="KW-1185">Reference proteome</keyword>
<dbReference type="GO" id="GO:0051606">
    <property type="term" value="P:detection of stimulus"/>
    <property type="evidence" value="ECO:0007669"/>
    <property type="project" value="UniProtKB-ARBA"/>
</dbReference>
<dbReference type="Pfam" id="PF08395">
    <property type="entry name" value="7tm_7"/>
    <property type="match status" value="1"/>
</dbReference>
<accession>A0A8X6IE00</accession>
<keyword evidence="4 7" id="KW-1133">Transmembrane helix</keyword>
<dbReference type="AlphaFoldDB" id="A0A8X6IE00"/>
<dbReference type="GO" id="GO:0050909">
    <property type="term" value="P:sensory perception of taste"/>
    <property type="evidence" value="ECO:0007669"/>
    <property type="project" value="InterPro"/>
</dbReference>
<evidence type="ECO:0008006" key="10">
    <source>
        <dbReference type="Google" id="ProtNLM"/>
    </source>
</evidence>
<dbReference type="EMBL" id="BMAO01024051">
    <property type="protein sequence ID" value="GFQ92657.1"/>
    <property type="molecule type" value="Genomic_DNA"/>
</dbReference>
<feature type="transmembrane region" description="Helical" evidence="7">
    <location>
        <begin position="193"/>
        <end position="220"/>
    </location>
</feature>